<gene>
    <name evidence="1" type="ORF">HNP60_001305</name>
</gene>
<sequence>MMVLNSIFDAGGTMDLVALRAALPATGRDLRKAIVHQRSLGNLRLCEVEGTLTLTASARAAIAAGRAHRPMMIMDLGGQLRTKHERALAREIAQLAQCKGDRAPLIDIAYPQGRGEAA</sequence>
<evidence type="ECO:0000313" key="2">
    <source>
        <dbReference type="Proteomes" id="UP001138540"/>
    </source>
</evidence>
<proteinExistence type="predicted"/>
<evidence type="ECO:0000313" key="1">
    <source>
        <dbReference type="EMBL" id="MBB5985331.1"/>
    </source>
</evidence>
<dbReference type="EMBL" id="JACHKA010000001">
    <property type="protein sequence ID" value="MBB5985331.1"/>
    <property type="molecule type" value="Genomic_DNA"/>
</dbReference>
<dbReference type="RefSeq" id="WP_184151588.1">
    <property type="nucleotide sequence ID" value="NZ_JACHKA010000001.1"/>
</dbReference>
<name>A0ABR6NDJ8_9SPHN</name>
<comment type="caution">
    <text evidence="1">The sequence shown here is derived from an EMBL/GenBank/DDBJ whole genome shotgun (WGS) entry which is preliminary data.</text>
</comment>
<protein>
    <submittedName>
        <fullName evidence="1">Uncharacterized protein</fullName>
    </submittedName>
</protein>
<dbReference type="Proteomes" id="UP001138540">
    <property type="component" value="Unassembled WGS sequence"/>
</dbReference>
<organism evidence="1 2">
    <name type="scientific">Sphingobium lignivorans</name>
    <dbReference type="NCBI Taxonomy" id="2735886"/>
    <lineage>
        <taxon>Bacteria</taxon>
        <taxon>Pseudomonadati</taxon>
        <taxon>Pseudomonadota</taxon>
        <taxon>Alphaproteobacteria</taxon>
        <taxon>Sphingomonadales</taxon>
        <taxon>Sphingomonadaceae</taxon>
        <taxon>Sphingobium</taxon>
    </lineage>
</organism>
<keyword evidence="2" id="KW-1185">Reference proteome</keyword>
<accession>A0ABR6NDJ8</accession>
<reference evidence="1 2" key="1">
    <citation type="submission" date="2020-08" db="EMBL/GenBank/DDBJ databases">
        <title>Exploring microbial biodiversity for novel pathways involved in the catabolism of aromatic compounds derived from lignin.</title>
        <authorList>
            <person name="Elkins J."/>
        </authorList>
    </citation>
    <scope>NUCLEOTIDE SEQUENCE [LARGE SCALE GENOMIC DNA]</scope>
    <source>
        <strain evidence="1 2">B1D3A</strain>
    </source>
</reference>